<accession>A0ABR4D3U4</accession>
<dbReference type="PROSITE" id="PS50181">
    <property type="entry name" value="FBOX"/>
    <property type="match status" value="1"/>
</dbReference>
<protein>
    <recommendedName>
        <fullName evidence="2">F-box domain-containing protein</fullName>
    </recommendedName>
</protein>
<feature type="region of interest" description="Disordered" evidence="1">
    <location>
        <begin position="464"/>
        <end position="490"/>
    </location>
</feature>
<proteinExistence type="predicted"/>
<dbReference type="InterPro" id="IPR001810">
    <property type="entry name" value="F-box_dom"/>
</dbReference>
<evidence type="ECO:0000259" key="2">
    <source>
        <dbReference type="PROSITE" id="PS50181"/>
    </source>
</evidence>
<keyword evidence="4" id="KW-1185">Reference proteome</keyword>
<dbReference type="Gene3D" id="1.20.1280.50">
    <property type="match status" value="1"/>
</dbReference>
<dbReference type="InterPro" id="IPR036047">
    <property type="entry name" value="F-box-like_dom_sf"/>
</dbReference>
<dbReference type="PANTHER" id="PTHR34098:SF1">
    <property type="entry name" value="F-BOX ONLY PROTEIN 47"/>
    <property type="match status" value="1"/>
</dbReference>
<organism evidence="3 4">
    <name type="scientific">Remersonia thermophila</name>
    <dbReference type="NCBI Taxonomy" id="72144"/>
    <lineage>
        <taxon>Eukaryota</taxon>
        <taxon>Fungi</taxon>
        <taxon>Dikarya</taxon>
        <taxon>Ascomycota</taxon>
        <taxon>Pezizomycotina</taxon>
        <taxon>Sordariomycetes</taxon>
        <taxon>Sordariomycetidae</taxon>
        <taxon>Sordariales</taxon>
        <taxon>Sordariales incertae sedis</taxon>
        <taxon>Remersonia</taxon>
    </lineage>
</organism>
<dbReference type="PANTHER" id="PTHR34098">
    <property type="entry name" value="F-BOX ONLY PROTEIN 47"/>
    <property type="match status" value="1"/>
</dbReference>
<evidence type="ECO:0000256" key="1">
    <source>
        <dbReference type="SAM" id="MobiDB-lite"/>
    </source>
</evidence>
<name>A0ABR4D3U4_9PEZI</name>
<dbReference type="CDD" id="cd09917">
    <property type="entry name" value="F-box_SF"/>
    <property type="match status" value="1"/>
</dbReference>
<feature type="region of interest" description="Disordered" evidence="1">
    <location>
        <begin position="577"/>
        <end position="604"/>
    </location>
</feature>
<dbReference type="GeneID" id="98128641"/>
<dbReference type="InterPro" id="IPR038946">
    <property type="entry name" value="FBXO47"/>
</dbReference>
<evidence type="ECO:0000313" key="3">
    <source>
        <dbReference type="EMBL" id="KAL2264690.1"/>
    </source>
</evidence>
<dbReference type="Pfam" id="PF12937">
    <property type="entry name" value="F-box-like"/>
    <property type="match status" value="1"/>
</dbReference>
<sequence length="623" mass="70241">MSILHLPHELVSYIVGYLDLDDIYSLGRTCRHFASLILHEQSFTRWLLQKRAPFSVEAREAEAREAEGEITHPAQFRRLLQRREAIASVSPFLAALVAYAHEWSYSNGVLCYTRGLELRVRDLHGSAKREVVVDVRALLRELGAWHPRQRYSLRVLHHSHSIVSCLYSHAPPGRAGAGAVRHWLVALRVPGGALVAAKELASVHNLFVRNTDRFLYYGRTSEPDEEGHEYWSIGMLHLSPEQQVTVVGSREAMRAAGTKTPPQERTIPEVIGIDVGSTVCFEIYGDHFYVLSSQRTTRTYSAERDSWASYYFCLRCRLGCNNFSEAEKPPDSQLWRRNHKKEGPMDDRWSFLCLSRDEATGRLQAVECRQEYPPGGAGARRTYYTTPIDFTDAVSYSDDMTAAGLKDAGPPPPRNPCLVQPGDTTLSMPLPVSRCLVRSYHWDCQAYVDLVDVSESFDPKDQRLCIRGGSRRPRHPGTQADRRTARREDDGCDSLMQHIDNLHKSRTGIFWPPKPDPFHPDPALADLYRVLNPPGHLGKPVGTWDDRSLVYSAGKSKDGLHALVFLSFDPAIHLPGTTPYPTSSGRRAPPTPSPSPWENANADKDARAPHRYLSLPWGYRFPC</sequence>
<feature type="compositionally biased region" description="Basic and acidic residues" evidence="1">
    <location>
        <begin position="480"/>
        <end position="489"/>
    </location>
</feature>
<dbReference type="SUPFAM" id="SSF81383">
    <property type="entry name" value="F-box domain"/>
    <property type="match status" value="1"/>
</dbReference>
<dbReference type="EMBL" id="JAZGUE010000007">
    <property type="protein sequence ID" value="KAL2264690.1"/>
    <property type="molecule type" value="Genomic_DNA"/>
</dbReference>
<evidence type="ECO:0000313" key="4">
    <source>
        <dbReference type="Proteomes" id="UP001600064"/>
    </source>
</evidence>
<gene>
    <name evidence="3" type="ORF">VTJ83DRAFT_7200</name>
</gene>
<feature type="domain" description="F-box" evidence="2">
    <location>
        <begin position="1"/>
        <end position="46"/>
    </location>
</feature>
<reference evidence="3 4" key="1">
    <citation type="journal article" date="2024" name="Commun. Biol.">
        <title>Comparative genomic analysis of thermophilic fungi reveals convergent evolutionary adaptations and gene losses.</title>
        <authorList>
            <person name="Steindorff A.S."/>
            <person name="Aguilar-Pontes M.V."/>
            <person name="Robinson A.J."/>
            <person name="Andreopoulos B."/>
            <person name="LaButti K."/>
            <person name="Kuo A."/>
            <person name="Mondo S."/>
            <person name="Riley R."/>
            <person name="Otillar R."/>
            <person name="Haridas S."/>
            <person name="Lipzen A."/>
            <person name="Grimwood J."/>
            <person name="Schmutz J."/>
            <person name="Clum A."/>
            <person name="Reid I.D."/>
            <person name="Moisan M.C."/>
            <person name="Butler G."/>
            <person name="Nguyen T.T.M."/>
            <person name="Dewar K."/>
            <person name="Conant G."/>
            <person name="Drula E."/>
            <person name="Henrissat B."/>
            <person name="Hansel C."/>
            <person name="Singer S."/>
            <person name="Hutchinson M.I."/>
            <person name="de Vries R.P."/>
            <person name="Natvig D.O."/>
            <person name="Powell A.J."/>
            <person name="Tsang A."/>
            <person name="Grigoriev I.V."/>
        </authorList>
    </citation>
    <scope>NUCLEOTIDE SEQUENCE [LARGE SCALE GENOMIC DNA]</scope>
    <source>
        <strain evidence="3 4">ATCC 22073</strain>
    </source>
</reference>
<dbReference type="RefSeq" id="XP_070863417.1">
    <property type="nucleotide sequence ID" value="XM_071013997.1"/>
</dbReference>
<comment type="caution">
    <text evidence="3">The sequence shown here is derived from an EMBL/GenBank/DDBJ whole genome shotgun (WGS) entry which is preliminary data.</text>
</comment>
<dbReference type="Proteomes" id="UP001600064">
    <property type="component" value="Unassembled WGS sequence"/>
</dbReference>